<dbReference type="EMBL" id="LBQE01000022">
    <property type="protein sequence ID" value="KKP71621.1"/>
    <property type="molecule type" value="Genomic_DNA"/>
</dbReference>
<dbReference type="Proteomes" id="UP000034923">
    <property type="component" value="Unassembled WGS sequence"/>
</dbReference>
<keyword evidence="1" id="KW-1133">Transmembrane helix</keyword>
<dbReference type="AlphaFoldDB" id="A0A0G0C694"/>
<name>A0A0G0C694_9BACT</name>
<keyword evidence="1" id="KW-0812">Transmembrane</keyword>
<feature type="transmembrane region" description="Helical" evidence="1">
    <location>
        <begin position="12"/>
        <end position="29"/>
    </location>
</feature>
<proteinExistence type="predicted"/>
<protein>
    <submittedName>
        <fullName evidence="2">Uncharacterized protein</fullName>
    </submittedName>
</protein>
<sequence>MEPEKKSNGALIGSIIIIIILIVGGIYIWQSKVQKALEEKNAQTETAAPTDADAEELDVLDNDINGADIDLGASAIESVQ</sequence>
<comment type="caution">
    <text evidence="2">The sequence shown here is derived from an EMBL/GenBank/DDBJ whole genome shotgun (WGS) entry which is preliminary data.</text>
</comment>
<gene>
    <name evidence="2" type="ORF">UR70_C0022G0007</name>
</gene>
<evidence type="ECO:0000256" key="1">
    <source>
        <dbReference type="SAM" id="Phobius"/>
    </source>
</evidence>
<accession>A0A0G0C694</accession>
<evidence type="ECO:0000313" key="2">
    <source>
        <dbReference type="EMBL" id="KKP71621.1"/>
    </source>
</evidence>
<keyword evidence="1" id="KW-0472">Membrane</keyword>
<organism evidence="2 3">
    <name type="scientific">Candidatus Nomurabacteria bacterium GW2011_GWB1_35_20</name>
    <dbReference type="NCBI Taxonomy" id="1618740"/>
    <lineage>
        <taxon>Bacteria</taxon>
        <taxon>Candidatus Nomuraibacteriota</taxon>
    </lineage>
</organism>
<evidence type="ECO:0000313" key="3">
    <source>
        <dbReference type="Proteomes" id="UP000034923"/>
    </source>
</evidence>
<reference evidence="2 3" key="1">
    <citation type="journal article" date="2015" name="Nature">
        <title>rRNA introns, odd ribosomes, and small enigmatic genomes across a large radiation of phyla.</title>
        <authorList>
            <person name="Brown C.T."/>
            <person name="Hug L.A."/>
            <person name="Thomas B.C."/>
            <person name="Sharon I."/>
            <person name="Castelle C.J."/>
            <person name="Singh A."/>
            <person name="Wilkins M.J."/>
            <person name="Williams K.H."/>
            <person name="Banfield J.F."/>
        </authorList>
    </citation>
    <scope>NUCLEOTIDE SEQUENCE [LARGE SCALE GENOMIC DNA]</scope>
</reference>